<feature type="domain" description="3-deoxy-D-manno-octulosonic-acid transferase N-terminal" evidence="9">
    <location>
        <begin position="28"/>
        <end position="185"/>
    </location>
</feature>
<evidence type="ECO:0000313" key="10">
    <source>
        <dbReference type="EMBL" id="SLN67744.1"/>
    </source>
</evidence>
<evidence type="ECO:0000256" key="3">
    <source>
        <dbReference type="ARBA" id="ARBA00012621"/>
    </source>
</evidence>
<keyword evidence="8" id="KW-1003">Cell membrane</keyword>
<sequence>MSRSLSLAAYLAYARRSSQPQNIPDIPRPKGELIWAHAVDSIRADALVQLTERLVQQRPGVQMLLTTKGDVSSPSRTSDAVIWQPLPDDTVDSAEVFLGHWSPDVCLWTGGDLQPAFLIQADQRGVPLYLIDAEETLLDRPGWRWFPDLPRSVLRLFTAIMVRTENTARYLRRLGIRDDDILVTGPFLGGAMALPYTESDREELAEILRGRPIWLAAMLQLNELEVVLTAHRDVSKLAHRTLLVIVPNDINQSQEMQEQLDLEGWRYVIWSEGQIPDESTQVLLADTRGEMGLWYRLAPITFMASSLCPGQSGCDPNEPAAHGSAILYGPNIKQYLSSYSRYAEAGAARIVRDTETLAAAVRRLIAPDQSALMAHAAWDVASQGAAVTDRILDTVQDTLDVTVARS</sequence>
<protein>
    <recommendedName>
        <fullName evidence="4 8">3-deoxy-D-manno-octulosonic acid transferase</fullName>
        <shortName evidence="8">Kdo transferase</shortName>
        <ecNumber evidence="3 8">2.4.99.12</ecNumber>
    </recommendedName>
    <alternativeName>
        <fullName evidence="6 8">Lipid IV(A) 3-deoxy-D-manno-octulosonic acid transferase</fullName>
    </alternativeName>
</protein>
<keyword evidence="10" id="KW-0328">Glycosyltransferase</keyword>
<evidence type="ECO:0000256" key="8">
    <source>
        <dbReference type="RuleBase" id="RU365103"/>
    </source>
</evidence>
<organism evidence="10 11">
    <name type="scientific">Roseovarius litorisediminis</name>
    <dbReference type="NCBI Taxonomy" id="1312363"/>
    <lineage>
        <taxon>Bacteria</taxon>
        <taxon>Pseudomonadati</taxon>
        <taxon>Pseudomonadota</taxon>
        <taxon>Alphaproteobacteria</taxon>
        <taxon>Rhodobacterales</taxon>
        <taxon>Roseobacteraceae</taxon>
        <taxon>Roseovarius</taxon>
    </lineage>
</organism>
<comment type="pathway">
    <text evidence="2 8">Bacterial outer membrane biogenesis; LPS core biosynthesis.</text>
</comment>
<evidence type="ECO:0000256" key="5">
    <source>
        <dbReference type="ARBA" id="ARBA00022679"/>
    </source>
</evidence>
<evidence type="ECO:0000313" key="11">
    <source>
        <dbReference type="Proteomes" id="UP000193827"/>
    </source>
</evidence>
<dbReference type="OrthoDB" id="9789797at2"/>
<dbReference type="PANTHER" id="PTHR42755">
    <property type="entry name" value="3-DEOXY-MANNO-OCTULOSONATE CYTIDYLYLTRANSFERASE"/>
    <property type="match status" value="1"/>
</dbReference>
<keyword evidence="5 8" id="KW-0808">Transferase</keyword>
<dbReference type="InterPro" id="IPR039901">
    <property type="entry name" value="Kdotransferase"/>
</dbReference>
<evidence type="ECO:0000256" key="1">
    <source>
        <dbReference type="ARBA" id="ARBA00003394"/>
    </source>
</evidence>
<dbReference type="EC" id="2.4.99.12" evidence="3 8"/>
<dbReference type="PANTHER" id="PTHR42755:SF1">
    <property type="entry name" value="3-DEOXY-D-MANNO-OCTULOSONIC ACID TRANSFERASE, MITOCHONDRIAL-RELATED"/>
    <property type="match status" value="1"/>
</dbReference>
<gene>
    <name evidence="10" type="primary">waaA_2</name>
    <name evidence="10" type="ORF">PEL8287_03755</name>
</gene>
<evidence type="ECO:0000259" key="9">
    <source>
        <dbReference type="Pfam" id="PF04413"/>
    </source>
</evidence>
<dbReference type="GO" id="GO:0043842">
    <property type="term" value="F:Kdo transferase activity"/>
    <property type="evidence" value="ECO:0007669"/>
    <property type="project" value="UniProtKB-EC"/>
</dbReference>
<dbReference type="Pfam" id="PF04413">
    <property type="entry name" value="Glycos_transf_N"/>
    <property type="match status" value="1"/>
</dbReference>
<comment type="catalytic activity">
    <reaction evidence="7 8">
        <text>lipid IVA (E. coli) + CMP-3-deoxy-beta-D-manno-octulosonate = alpha-Kdo-(2-&gt;6)-lipid IVA (E. coli) + CMP + H(+)</text>
        <dbReference type="Rhea" id="RHEA:28066"/>
        <dbReference type="ChEBI" id="CHEBI:15378"/>
        <dbReference type="ChEBI" id="CHEBI:58603"/>
        <dbReference type="ChEBI" id="CHEBI:60364"/>
        <dbReference type="ChEBI" id="CHEBI:60377"/>
        <dbReference type="ChEBI" id="CHEBI:85987"/>
        <dbReference type="EC" id="2.4.99.12"/>
    </reaction>
</comment>
<dbReference type="Gene3D" id="3.40.50.2000">
    <property type="entry name" value="Glycogen Phosphorylase B"/>
    <property type="match status" value="1"/>
</dbReference>
<dbReference type="GO" id="GO:0009245">
    <property type="term" value="P:lipid A biosynthetic process"/>
    <property type="evidence" value="ECO:0007669"/>
    <property type="project" value="TreeGrafter"/>
</dbReference>
<proteinExistence type="inferred from homology"/>
<keyword evidence="8" id="KW-0472">Membrane</keyword>
<keyword evidence="11" id="KW-1185">Reference proteome</keyword>
<evidence type="ECO:0000256" key="7">
    <source>
        <dbReference type="ARBA" id="ARBA00049183"/>
    </source>
</evidence>
<dbReference type="AlphaFoldDB" id="A0A1Y5TNE8"/>
<reference evidence="10 11" key="1">
    <citation type="submission" date="2017-03" db="EMBL/GenBank/DDBJ databases">
        <authorList>
            <person name="Afonso C.L."/>
            <person name="Miller P.J."/>
            <person name="Scott M.A."/>
            <person name="Spackman E."/>
            <person name="Goraichik I."/>
            <person name="Dimitrov K.M."/>
            <person name="Suarez D.L."/>
            <person name="Swayne D.E."/>
        </authorList>
    </citation>
    <scope>NUCLEOTIDE SEQUENCE [LARGE SCALE GENOMIC DNA]</scope>
    <source>
        <strain evidence="10 11">CECT 8287</strain>
    </source>
</reference>
<dbReference type="GO" id="GO:0005886">
    <property type="term" value="C:plasma membrane"/>
    <property type="evidence" value="ECO:0007669"/>
    <property type="project" value="UniProtKB-SubCell"/>
</dbReference>
<keyword evidence="8" id="KW-0448">Lipopolysaccharide biosynthesis</keyword>
<evidence type="ECO:0000256" key="2">
    <source>
        <dbReference type="ARBA" id="ARBA00004713"/>
    </source>
</evidence>
<dbReference type="RefSeq" id="WP_085893948.1">
    <property type="nucleotide sequence ID" value="NZ_FWFL01000014.1"/>
</dbReference>
<dbReference type="EMBL" id="FWFL01000014">
    <property type="protein sequence ID" value="SLN67744.1"/>
    <property type="molecule type" value="Genomic_DNA"/>
</dbReference>
<dbReference type="SUPFAM" id="SSF53756">
    <property type="entry name" value="UDP-Glycosyltransferase/glycogen phosphorylase"/>
    <property type="match status" value="1"/>
</dbReference>
<evidence type="ECO:0000256" key="4">
    <source>
        <dbReference type="ARBA" id="ARBA00019077"/>
    </source>
</evidence>
<accession>A0A1Y5TNE8</accession>
<dbReference type="InterPro" id="IPR038107">
    <property type="entry name" value="Glycos_transf_N_sf"/>
</dbReference>
<comment type="subcellular location">
    <subcellularLocation>
        <location evidence="8">Cell membrane</location>
    </subcellularLocation>
</comment>
<dbReference type="GO" id="GO:0009244">
    <property type="term" value="P:lipopolysaccharide core region biosynthetic process"/>
    <property type="evidence" value="ECO:0007669"/>
    <property type="project" value="UniProtKB-UniRule"/>
</dbReference>
<dbReference type="Proteomes" id="UP000193827">
    <property type="component" value="Unassembled WGS sequence"/>
</dbReference>
<dbReference type="UniPathway" id="UPA00958"/>
<name>A0A1Y5TNE8_9RHOB</name>
<dbReference type="InterPro" id="IPR007507">
    <property type="entry name" value="Glycos_transf_N"/>
</dbReference>
<comment type="similarity">
    <text evidence="8">Belongs to the glycosyltransferase group 1 family.</text>
</comment>
<evidence type="ECO:0000256" key="6">
    <source>
        <dbReference type="ARBA" id="ARBA00031445"/>
    </source>
</evidence>
<dbReference type="Gene3D" id="3.40.50.11720">
    <property type="entry name" value="3-Deoxy-D-manno-octulosonic-acid transferase, N-terminal domain"/>
    <property type="match status" value="1"/>
</dbReference>
<comment type="function">
    <text evidence="1 8">Involved in lipopolysaccharide (LPS) biosynthesis. Catalyzes the transfer of 3-deoxy-D-manno-octulosonate (Kdo) residue(s) from CMP-Kdo to lipid IV(A), the tetraacyldisaccharide-1,4'-bisphosphate precursor of lipid A.</text>
</comment>